<proteinExistence type="predicted"/>
<dbReference type="InterPro" id="IPR011009">
    <property type="entry name" value="Kinase-like_dom_sf"/>
</dbReference>
<accession>A0A645DB22</accession>
<dbReference type="EMBL" id="VSSQ01033981">
    <property type="protein sequence ID" value="MPM85772.1"/>
    <property type="molecule type" value="Genomic_DNA"/>
</dbReference>
<dbReference type="Gene3D" id="3.90.1200.10">
    <property type="match status" value="1"/>
</dbReference>
<comment type="caution">
    <text evidence="1">The sequence shown here is derived from an EMBL/GenBank/DDBJ whole genome shotgun (WGS) entry which is preliminary data.</text>
</comment>
<dbReference type="AlphaFoldDB" id="A0A645DB22"/>
<evidence type="ECO:0000313" key="1">
    <source>
        <dbReference type="EMBL" id="MPM85772.1"/>
    </source>
</evidence>
<dbReference type="SUPFAM" id="SSF56112">
    <property type="entry name" value="Protein kinase-like (PK-like)"/>
    <property type="match status" value="1"/>
</dbReference>
<organism evidence="1">
    <name type="scientific">bioreactor metagenome</name>
    <dbReference type="NCBI Taxonomy" id="1076179"/>
    <lineage>
        <taxon>unclassified sequences</taxon>
        <taxon>metagenomes</taxon>
        <taxon>ecological metagenomes</taxon>
    </lineage>
</organism>
<gene>
    <name evidence="1" type="ORF">SDC9_132853</name>
</gene>
<reference evidence="1" key="1">
    <citation type="submission" date="2019-08" db="EMBL/GenBank/DDBJ databases">
        <authorList>
            <person name="Kucharzyk K."/>
            <person name="Murdoch R.W."/>
            <person name="Higgins S."/>
            <person name="Loffler F."/>
        </authorList>
    </citation>
    <scope>NUCLEOTIDE SEQUENCE</scope>
</reference>
<name>A0A645DB22_9ZZZZ</name>
<evidence type="ECO:0008006" key="2">
    <source>
        <dbReference type="Google" id="ProtNLM"/>
    </source>
</evidence>
<protein>
    <recommendedName>
        <fullName evidence="2">Aminoglycoside phosphotransferase domain-containing protein</fullName>
    </recommendedName>
</protein>
<sequence length="189" mass="22174">MHKVKNDRFGYPQNGLHDSWYAAIRQMTENLLSDCKRVRRRSRRGERLLREIERNRAILENVPCCMVNFDIWEPNIIVSRENGALNLAWIDPERSFWGDRMADFVCLDFMSPLEKKTAALAAYNSEADDPVLATPEETVRWAVMQAYLALIMETEKYYRYTLVSFGWWRNVVAAGMLYRSAFGALREHQ</sequence>